<keyword evidence="2" id="KW-1185">Reference proteome</keyword>
<comment type="caution">
    <text evidence="1">The sequence shown here is derived from an EMBL/GenBank/DDBJ whole genome shotgun (WGS) entry which is preliminary data.</text>
</comment>
<proteinExistence type="predicted"/>
<organism evidence="1 2">
    <name type="scientific">Amycolatopsis silviterrae</name>
    <dbReference type="NCBI Taxonomy" id="1656914"/>
    <lineage>
        <taxon>Bacteria</taxon>
        <taxon>Bacillati</taxon>
        <taxon>Actinomycetota</taxon>
        <taxon>Actinomycetes</taxon>
        <taxon>Pseudonocardiales</taxon>
        <taxon>Pseudonocardiaceae</taxon>
        <taxon>Amycolatopsis</taxon>
    </lineage>
</organism>
<name>A0ABW5HGV4_9PSEU</name>
<evidence type="ECO:0000313" key="2">
    <source>
        <dbReference type="Proteomes" id="UP001597483"/>
    </source>
</evidence>
<dbReference type="EMBL" id="JBHUKS010000026">
    <property type="protein sequence ID" value="MFD2472420.1"/>
    <property type="molecule type" value="Genomic_DNA"/>
</dbReference>
<gene>
    <name evidence="1" type="ORF">ACFSVL_33840</name>
</gene>
<dbReference type="Proteomes" id="UP001597483">
    <property type="component" value="Unassembled WGS sequence"/>
</dbReference>
<reference evidence="2" key="1">
    <citation type="journal article" date="2019" name="Int. J. Syst. Evol. Microbiol.">
        <title>The Global Catalogue of Microorganisms (GCM) 10K type strain sequencing project: providing services to taxonomists for standard genome sequencing and annotation.</title>
        <authorList>
            <consortium name="The Broad Institute Genomics Platform"/>
            <consortium name="The Broad Institute Genome Sequencing Center for Infectious Disease"/>
            <person name="Wu L."/>
            <person name="Ma J."/>
        </authorList>
    </citation>
    <scope>NUCLEOTIDE SEQUENCE [LARGE SCALE GENOMIC DNA]</scope>
    <source>
        <strain evidence="2">CGMCC 4.7641</strain>
    </source>
</reference>
<sequence length="235" mass="26088">MDSALADLAQAQVDGRSHAGARIVDVVAAALNWDDAYCRRVAGYYEQAPLSDFDAALADRYREFQRETLEHFRLVSEAGIEVRPWRGPGQPYRTSAELRAAVRETGVLHVYLTSTAHGPGTGRTGHPMAEPSGVVAGGAPLCHNDIFRAVHDVFGHVLSGSGFSPRGEFRASFCHLSMYSEPVHPVLFTEQIAQICWYFYGPHAARRRYPEQKVFAFPAAYVEEFRALFTLEQVT</sequence>
<protein>
    <submittedName>
        <fullName evidence="1">Crotonobetainyl-CoA--carnitine CoA-transferase</fullName>
    </submittedName>
</protein>
<evidence type="ECO:0000313" key="1">
    <source>
        <dbReference type="EMBL" id="MFD2472420.1"/>
    </source>
</evidence>
<dbReference type="RefSeq" id="WP_378310084.1">
    <property type="nucleotide sequence ID" value="NZ_JBHUKS010000026.1"/>
</dbReference>
<accession>A0ABW5HGV4</accession>